<dbReference type="EMBL" id="DUJO01000051">
    <property type="protein sequence ID" value="HII74735.1"/>
    <property type="molecule type" value="Genomic_DNA"/>
</dbReference>
<organism evidence="2 3">
    <name type="scientific">Sulfurisphaera tokodaii</name>
    <dbReference type="NCBI Taxonomy" id="111955"/>
    <lineage>
        <taxon>Archaea</taxon>
        <taxon>Thermoproteota</taxon>
        <taxon>Thermoprotei</taxon>
        <taxon>Sulfolobales</taxon>
        <taxon>Sulfolobaceae</taxon>
        <taxon>Sulfurisphaera</taxon>
    </lineage>
</organism>
<reference evidence="2" key="1">
    <citation type="journal article" date="2020" name="bioRxiv">
        <title>A rank-normalized archaeal taxonomy based on genome phylogeny resolves widespread incomplete and uneven classifications.</title>
        <authorList>
            <person name="Rinke C."/>
            <person name="Chuvochina M."/>
            <person name="Mussig A.J."/>
            <person name="Chaumeil P.-A."/>
            <person name="Waite D.W."/>
            <person name="Whitman W.B."/>
            <person name="Parks D.H."/>
            <person name="Hugenholtz P."/>
        </authorList>
    </citation>
    <scope>NUCLEOTIDE SEQUENCE</scope>
    <source>
        <strain evidence="2">UBA8838</strain>
    </source>
</reference>
<name>A0A832WQ80_9CREN</name>
<dbReference type="SUPFAM" id="SSF51338">
    <property type="entry name" value="Composite domain of metallo-dependent hydrolases"/>
    <property type="match status" value="1"/>
</dbReference>
<sequence length="388" mass="43415">MKSIIRAGIALGADNPLKKVYVGVNEGKIEVVSNEELAGYEDAELDIGGWDRLLSPGFISIHTFITLYPFRFRIFYGKINANDLLSVMSNNDVYHLALLGAYHLLRSGVTTVVFSDKYPDPVARAVTNVGLRPIIAIPVGCNNSPDNWEKEFKAMYNRWSHSGSNNVILKLCDQSLSKEVFDVAKSTNIVVLVERTVNLSSFKKDELPENIIALGGGSRSDLDYIKKYKIYLSFTPSLEISRFPLSEYKPSLALDLVPSFDIRQEIALASTRLMLTPEEAFRSITIWGHQQLGLNAGYLGINSDADLIIYEYREPPAFPLDYNSPYESLIYSGYNIETVFVGGESVLDGGVPLNVGLKDVEEGLRRVEEIDKRLGERIRSLEKSRDNR</sequence>
<dbReference type="GO" id="GO:0016810">
    <property type="term" value="F:hydrolase activity, acting on carbon-nitrogen (but not peptide) bonds"/>
    <property type="evidence" value="ECO:0007669"/>
    <property type="project" value="InterPro"/>
</dbReference>
<dbReference type="InterPro" id="IPR050287">
    <property type="entry name" value="MTA/SAH_deaminase"/>
</dbReference>
<dbReference type="RefSeq" id="WP_010978545.1">
    <property type="nucleotide sequence ID" value="NZ_BAABQO010000007.1"/>
</dbReference>
<dbReference type="Proteomes" id="UP000646844">
    <property type="component" value="Unassembled WGS sequence"/>
</dbReference>
<dbReference type="GeneID" id="1458512"/>
<dbReference type="OMA" id="WGPSDWK"/>
<accession>A0A832WQ80</accession>
<gene>
    <name evidence="2" type="ORF">HA332_10260</name>
</gene>
<dbReference type="SUPFAM" id="SSF51556">
    <property type="entry name" value="Metallo-dependent hydrolases"/>
    <property type="match status" value="1"/>
</dbReference>
<dbReference type="InterPro" id="IPR032466">
    <property type="entry name" value="Metal_Hydrolase"/>
</dbReference>
<proteinExistence type="predicted"/>
<evidence type="ECO:0000256" key="1">
    <source>
        <dbReference type="ARBA" id="ARBA00022801"/>
    </source>
</evidence>
<dbReference type="AlphaFoldDB" id="A0A832WQ80"/>
<protein>
    <submittedName>
        <fullName evidence="2">Amidohydrolase family protein</fullName>
    </submittedName>
</protein>
<dbReference type="Gene3D" id="2.30.40.10">
    <property type="entry name" value="Urease, subunit C, domain 1"/>
    <property type="match status" value="2"/>
</dbReference>
<evidence type="ECO:0000313" key="3">
    <source>
        <dbReference type="Proteomes" id="UP000646844"/>
    </source>
</evidence>
<comment type="caution">
    <text evidence="2">The sequence shown here is derived from an EMBL/GenBank/DDBJ whole genome shotgun (WGS) entry which is preliminary data.</text>
</comment>
<evidence type="ECO:0000313" key="2">
    <source>
        <dbReference type="EMBL" id="HII74735.1"/>
    </source>
</evidence>
<dbReference type="PANTHER" id="PTHR43794">
    <property type="entry name" value="AMINOHYDROLASE SSNA-RELATED"/>
    <property type="match status" value="1"/>
</dbReference>
<dbReference type="Gene3D" id="3.20.20.140">
    <property type="entry name" value="Metal-dependent hydrolases"/>
    <property type="match status" value="2"/>
</dbReference>
<keyword evidence="1 2" id="KW-0378">Hydrolase</keyword>
<dbReference type="InterPro" id="IPR011059">
    <property type="entry name" value="Metal-dep_hydrolase_composite"/>
</dbReference>
<dbReference type="PANTHER" id="PTHR43794:SF11">
    <property type="entry name" value="AMIDOHYDROLASE-RELATED DOMAIN-CONTAINING PROTEIN"/>
    <property type="match status" value="1"/>
</dbReference>